<name>F0WAJ9_9STRA</name>
<keyword evidence="15" id="KW-0238">DNA-binding</keyword>
<dbReference type="PROSITE" id="PS50199">
    <property type="entry name" value="ZF_RANBP2_2"/>
    <property type="match status" value="1"/>
</dbReference>
<dbReference type="InterPro" id="IPR018957">
    <property type="entry name" value="Znf_C3HC4_RING-type"/>
</dbReference>
<sequence length="374" mass="43190">MEDEGEWQWPHRLRELRAMESTIRCSICGDYLHGPVLLPCSHIFCSECVRRYLQVKGSNGCCPQCKASCEAIDFRPIPLLERLVIEFASLKPKLLGLLAPLNIHDPETVDSNRSNHESRVEYDRLPAKERFPLVSYSVMKDKEVRKLLETIGITESVKDREEVIQIHKEFVLLSNAQADSCNPKSTDTIRSEVLQRFRLRQQEKRKADGKRQFPVMCDETLERNFKKLKQQIEDQRDRKVPMRGPSTASQHEWRHICPVGSSRDFYIHSRTCEIRLEPPEREVIVSLSNDISVGTDSSRDEEKPSELDVQAERDSREDEKEDEVVCVDGSWNCQRCTLLNQALRTICEACGVERTPRSGNSSAKKKRYQSKILM</sequence>
<evidence type="ECO:0000256" key="16">
    <source>
        <dbReference type="ARBA" id="ARBA00023204"/>
    </source>
</evidence>
<keyword evidence="11" id="KW-0227">DNA damage</keyword>
<dbReference type="SMART" id="SM00547">
    <property type="entry name" value="ZnF_RBZ"/>
    <property type="match status" value="1"/>
</dbReference>
<dbReference type="Gene3D" id="3.30.40.10">
    <property type="entry name" value="Zinc/RING finger domain, C3HC4 (zinc finger)"/>
    <property type="match status" value="1"/>
</dbReference>
<keyword evidence="14" id="KW-0862">Zinc</keyword>
<comment type="catalytic activity">
    <reaction evidence="1">
        <text>S-ubiquitinyl-[E2 ubiquitin-conjugating enzyme]-L-cysteine + [acceptor protein]-L-lysine = [E2 ubiquitin-conjugating enzyme]-L-cysteine + N(6)-ubiquitinyl-[acceptor protein]-L-lysine.</text>
        <dbReference type="EC" id="2.3.2.27"/>
    </reaction>
</comment>
<dbReference type="GO" id="GO:0006513">
    <property type="term" value="P:protein monoubiquitination"/>
    <property type="evidence" value="ECO:0007669"/>
    <property type="project" value="InterPro"/>
</dbReference>
<dbReference type="PROSITE" id="PS00518">
    <property type="entry name" value="ZF_RING_1"/>
    <property type="match status" value="1"/>
</dbReference>
<organism evidence="24">
    <name type="scientific">Albugo laibachii Nc14</name>
    <dbReference type="NCBI Taxonomy" id="890382"/>
    <lineage>
        <taxon>Eukaryota</taxon>
        <taxon>Sar</taxon>
        <taxon>Stramenopiles</taxon>
        <taxon>Oomycota</taxon>
        <taxon>Peronosporomycetes</taxon>
        <taxon>Albuginales</taxon>
        <taxon>Albuginaceae</taxon>
        <taxon>Albugo</taxon>
    </lineage>
</organism>
<comment type="pathway">
    <text evidence="4">Protein modification; protein ubiquitination.</text>
</comment>
<dbReference type="SUPFAM" id="SSF57850">
    <property type="entry name" value="RING/U-box"/>
    <property type="match status" value="1"/>
</dbReference>
<evidence type="ECO:0000256" key="10">
    <source>
        <dbReference type="ARBA" id="ARBA00022723"/>
    </source>
</evidence>
<comment type="similarity">
    <text evidence="5">Belongs to the RAD18 family.</text>
</comment>
<comment type="catalytic activity">
    <reaction evidence="2">
        <text>[E2 ubiquitin-conjugating enzyme]-S-ubiquitinyl-L-cysteine + [acceptor protein]-L-lysine = [E2 ubiquitin-conjugating enzyme]-L-cysteine + [acceptor protein]-N(6)-ubiquitinyl-L-lysine.</text>
        <dbReference type="EC" id="2.3.2.31"/>
    </reaction>
</comment>
<evidence type="ECO:0000256" key="7">
    <source>
        <dbReference type="ARBA" id="ARBA00012483"/>
    </source>
</evidence>
<dbReference type="EC" id="2.3.2.27" evidence="7"/>
<evidence type="ECO:0000256" key="19">
    <source>
        <dbReference type="ARBA" id="ARBA00082369"/>
    </source>
</evidence>
<keyword evidence="13" id="KW-0833">Ubl conjugation pathway</keyword>
<evidence type="ECO:0000256" key="21">
    <source>
        <dbReference type="SAM" id="MobiDB-lite"/>
    </source>
</evidence>
<evidence type="ECO:0000256" key="15">
    <source>
        <dbReference type="ARBA" id="ARBA00023125"/>
    </source>
</evidence>
<dbReference type="GO" id="GO:0003697">
    <property type="term" value="F:single-stranded DNA binding"/>
    <property type="evidence" value="ECO:0007669"/>
    <property type="project" value="InterPro"/>
</dbReference>
<keyword evidence="17" id="KW-0539">Nucleus</keyword>
<evidence type="ECO:0000313" key="24">
    <source>
        <dbReference type="EMBL" id="CCA18170.1"/>
    </source>
</evidence>
<dbReference type="PANTHER" id="PTHR14134">
    <property type="entry name" value="E3 UBIQUITIN-PROTEIN LIGASE RAD18"/>
    <property type="match status" value="1"/>
</dbReference>
<dbReference type="GO" id="GO:0005634">
    <property type="term" value="C:nucleus"/>
    <property type="evidence" value="ECO:0007669"/>
    <property type="project" value="UniProtKB-SubCell"/>
</dbReference>
<dbReference type="PROSITE" id="PS01358">
    <property type="entry name" value="ZF_RANBP2_1"/>
    <property type="match status" value="1"/>
</dbReference>
<feature type="region of interest" description="Disordered" evidence="21">
    <location>
        <begin position="232"/>
        <end position="251"/>
    </location>
</feature>
<evidence type="ECO:0000256" key="11">
    <source>
        <dbReference type="ARBA" id="ARBA00022763"/>
    </source>
</evidence>
<dbReference type="InterPro" id="IPR001876">
    <property type="entry name" value="Znf_RanBP2"/>
</dbReference>
<feature type="compositionally biased region" description="Basic and acidic residues" evidence="21">
    <location>
        <begin position="297"/>
        <end position="318"/>
    </location>
</feature>
<dbReference type="Pfam" id="PF00097">
    <property type="entry name" value="zf-C3HC4"/>
    <property type="match status" value="1"/>
</dbReference>
<dbReference type="InterPro" id="IPR036443">
    <property type="entry name" value="Znf_RanBP2_sf"/>
</dbReference>
<keyword evidence="9" id="KW-0808">Transferase</keyword>
<dbReference type="GO" id="GO:0006281">
    <property type="term" value="P:DNA repair"/>
    <property type="evidence" value="ECO:0007669"/>
    <property type="project" value="UniProtKB-KW"/>
</dbReference>
<evidence type="ECO:0000256" key="6">
    <source>
        <dbReference type="ARBA" id="ARBA00012251"/>
    </source>
</evidence>
<keyword evidence="24" id="KW-0436">Ligase</keyword>
<dbReference type="EC" id="2.3.2.31" evidence="6"/>
<proteinExistence type="inferred from homology"/>
<dbReference type="AlphaFoldDB" id="F0WAJ9"/>
<evidence type="ECO:0000256" key="12">
    <source>
        <dbReference type="ARBA" id="ARBA00022771"/>
    </source>
</evidence>
<evidence type="ECO:0000256" key="20">
    <source>
        <dbReference type="PROSITE-ProRule" id="PRU00322"/>
    </source>
</evidence>
<evidence type="ECO:0000256" key="17">
    <source>
        <dbReference type="ARBA" id="ARBA00023242"/>
    </source>
</evidence>
<dbReference type="PROSITE" id="PS50089">
    <property type="entry name" value="ZF_RING_2"/>
    <property type="match status" value="1"/>
</dbReference>
<dbReference type="GO" id="GO:0016874">
    <property type="term" value="F:ligase activity"/>
    <property type="evidence" value="ECO:0007669"/>
    <property type="project" value="UniProtKB-KW"/>
</dbReference>
<dbReference type="GO" id="GO:0006301">
    <property type="term" value="P:DNA damage tolerance"/>
    <property type="evidence" value="ECO:0007669"/>
    <property type="project" value="InterPro"/>
</dbReference>
<dbReference type="Gene3D" id="4.10.1060.10">
    <property type="entry name" value="Zinc finger, RanBP2-type"/>
    <property type="match status" value="1"/>
</dbReference>
<dbReference type="SMART" id="SM00184">
    <property type="entry name" value="RING"/>
    <property type="match status" value="1"/>
</dbReference>
<feature type="domain" description="RanBP2-type" evidence="23">
    <location>
        <begin position="327"/>
        <end position="356"/>
    </location>
</feature>
<dbReference type="GO" id="GO:0061630">
    <property type="term" value="F:ubiquitin protein ligase activity"/>
    <property type="evidence" value="ECO:0007669"/>
    <property type="project" value="UniProtKB-EC"/>
</dbReference>
<feature type="compositionally biased region" description="Basic residues" evidence="21">
    <location>
        <begin position="363"/>
        <end position="374"/>
    </location>
</feature>
<protein>
    <recommendedName>
        <fullName evidence="8">RanBP-type and C3HC4-type zinc finger-containing protein 1</fullName>
        <ecNumber evidence="7">2.3.2.27</ecNumber>
        <ecNumber evidence="6">2.3.2.31</ecNumber>
    </recommendedName>
    <alternativeName>
        <fullName evidence="18 19">RING-type E3 ubiquitin transferase RAD18</fullName>
    </alternativeName>
</protein>
<evidence type="ECO:0000256" key="1">
    <source>
        <dbReference type="ARBA" id="ARBA00000900"/>
    </source>
</evidence>
<dbReference type="GO" id="GO:0008270">
    <property type="term" value="F:zinc ion binding"/>
    <property type="evidence" value="ECO:0007669"/>
    <property type="project" value="UniProtKB-KW"/>
</dbReference>
<dbReference type="InterPro" id="IPR017907">
    <property type="entry name" value="Znf_RING_CS"/>
</dbReference>
<keyword evidence="10" id="KW-0479">Metal-binding</keyword>
<keyword evidence="12 20" id="KW-0863">Zinc-finger</keyword>
<dbReference type="InterPro" id="IPR001841">
    <property type="entry name" value="Znf_RING"/>
</dbReference>
<dbReference type="FunFam" id="3.30.40.10:FF:000172">
    <property type="entry name" value="E3 ubiquitin-protein ligase RAD18"/>
    <property type="match status" value="1"/>
</dbReference>
<dbReference type="InterPro" id="IPR039577">
    <property type="entry name" value="Rad18"/>
</dbReference>
<evidence type="ECO:0000256" key="14">
    <source>
        <dbReference type="ARBA" id="ARBA00022833"/>
    </source>
</evidence>
<evidence type="ECO:0000259" key="22">
    <source>
        <dbReference type="PROSITE" id="PS50089"/>
    </source>
</evidence>
<keyword evidence="16" id="KW-0234">DNA repair</keyword>
<comment type="subcellular location">
    <subcellularLocation>
        <location evidence="3">Nucleus</location>
    </subcellularLocation>
</comment>
<reference evidence="24" key="2">
    <citation type="submission" date="2011-02" db="EMBL/GenBank/DDBJ databases">
        <authorList>
            <person name="MacLean D."/>
        </authorList>
    </citation>
    <scope>NUCLEOTIDE SEQUENCE</scope>
</reference>
<dbReference type="SUPFAM" id="SSF90209">
    <property type="entry name" value="Ran binding protein zinc finger-like"/>
    <property type="match status" value="1"/>
</dbReference>
<dbReference type="HOGENOM" id="CLU_601957_0_0_1"/>
<accession>F0WAJ9</accession>
<feature type="domain" description="RING-type" evidence="22">
    <location>
        <begin position="25"/>
        <end position="66"/>
    </location>
</feature>
<evidence type="ECO:0000256" key="4">
    <source>
        <dbReference type="ARBA" id="ARBA00004906"/>
    </source>
</evidence>
<evidence type="ECO:0000256" key="9">
    <source>
        <dbReference type="ARBA" id="ARBA00022679"/>
    </source>
</evidence>
<evidence type="ECO:0000256" key="3">
    <source>
        <dbReference type="ARBA" id="ARBA00004123"/>
    </source>
</evidence>
<evidence type="ECO:0000259" key="23">
    <source>
        <dbReference type="PROSITE" id="PS50199"/>
    </source>
</evidence>
<feature type="region of interest" description="Disordered" evidence="21">
    <location>
        <begin position="354"/>
        <end position="374"/>
    </location>
</feature>
<feature type="region of interest" description="Disordered" evidence="21">
    <location>
        <begin position="288"/>
        <end position="319"/>
    </location>
</feature>
<dbReference type="GO" id="GO:0097505">
    <property type="term" value="C:Rad6-Rad18 complex"/>
    <property type="evidence" value="ECO:0007669"/>
    <property type="project" value="TreeGrafter"/>
</dbReference>
<dbReference type="EMBL" id="FR824091">
    <property type="protein sequence ID" value="CCA18170.1"/>
    <property type="molecule type" value="Genomic_DNA"/>
</dbReference>
<evidence type="ECO:0000256" key="8">
    <source>
        <dbReference type="ARBA" id="ARBA00017887"/>
    </source>
</evidence>
<evidence type="ECO:0000256" key="13">
    <source>
        <dbReference type="ARBA" id="ARBA00022786"/>
    </source>
</evidence>
<dbReference type="PANTHER" id="PTHR14134:SF2">
    <property type="entry name" value="E3 UBIQUITIN-PROTEIN LIGASE RAD18"/>
    <property type="match status" value="1"/>
</dbReference>
<reference evidence="24" key="1">
    <citation type="journal article" date="2011" name="PLoS Biol.">
        <title>Gene gain and loss during evolution of obligate parasitism in the white rust pathogen of Arabidopsis thaliana.</title>
        <authorList>
            <person name="Kemen E."/>
            <person name="Gardiner A."/>
            <person name="Schultz-Larsen T."/>
            <person name="Kemen A.C."/>
            <person name="Balmuth A.L."/>
            <person name="Robert-Seilaniantz A."/>
            <person name="Bailey K."/>
            <person name="Holub E."/>
            <person name="Studholme D.J."/>
            <person name="Maclean D."/>
            <person name="Jones J.D."/>
        </authorList>
    </citation>
    <scope>NUCLEOTIDE SEQUENCE</scope>
</reference>
<evidence type="ECO:0000256" key="2">
    <source>
        <dbReference type="ARBA" id="ARBA00001798"/>
    </source>
</evidence>
<evidence type="ECO:0000256" key="5">
    <source>
        <dbReference type="ARBA" id="ARBA00009506"/>
    </source>
</evidence>
<dbReference type="InterPro" id="IPR013083">
    <property type="entry name" value="Znf_RING/FYVE/PHD"/>
</dbReference>
<gene>
    <name evidence="24" type="primary">AlNc14C46G3723</name>
    <name evidence="24" type="ORF">ALNC14_043130</name>
</gene>
<evidence type="ECO:0000256" key="18">
    <source>
        <dbReference type="ARBA" id="ARBA00031783"/>
    </source>
</evidence>